<feature type="transmembrane region" description="Helical" evidence="1">
    <location>
        <begin position="20"/>
        <end position="49"/>
    </location>
</feature>
<dbReference type="RefSeq" id="WP_043452068.1">
    <property type="nucleotide sequence ID" value="NZ_JBFBKS010000012.1"/>
</dbReference>
<keyword evidence="1" id="KW-0812">Transmembrane</keyword>
<evidence type="ECO:0000313" key="3">
    <source>
        <dbReference type="Proteomes" id="UP000031196"/>
    </source>
</evidence>
<gene>
    <name evidence="2" type="ORF">RM50_09340</name>
</gene>
<dbReference type="EMBL" id="JWTB01000017">
    <property type="protein sequence ID" value="KIC67112.1"/>
    <property type="molecule type" value="Genomic_DNA"/>
</dbReference>
<reference evidence="2 3" key="1">
    <citation type="submission" date="2014-12" db="EMBL/GenBank/DDBJ databases">
        <title>Genome sequencing of Arthrobacter phenanthrenivorans SWC37.</title>
        <authorList>
            <person name="Tan P.W."/>
            <person name="Chan K.-G."/>
        </authorList>
    </citation>
    <scope>NUCLEOTIDE SEQUENCE [LARGE SCALE GENOMIC DNA]</scope>
    <source>
        <strain evidence="2 3">SWC37</strain>
    </source>
</reference>
<organism evidence="2 3">
    <name type="scientific">Pseudarthrobacter phenanthrenivorans</name>
    <name type="common">Arthrobacter phenanthrenivorans</name>
    <dbReference type="NCBI Taxonomy" id="361575"/>
    <lineage>
        <taxon>Bacteria</taxon>
        <taxon>Bacillati</taxon>
        <taxon>Actinomycetota</taxon>
        <taxon>Actinomycetes</taxon>
        <taxon>Micrococcales</taxon>
        <taxon>Micrococcaceae</taxon>
        <taxon>Pseudarthrobacter</taxon>
    </lineage>
</organism>
<evidence type="ECO:0000313" key="2">
    <source>
        <dbReference type="EMBL" id="KIC67112.1"/>
    </source>
</evidence>
<accession>A0A0B4DEC9</accession>
<name>A0A0B4DEC9_PSEPS</name>
<keyword evidence="1" id="KW-0472">Membrane</keyword>
<proteinExistence type="predicted"/>
<sequence>MDTGTILSYTAGYLAAMGGVFLLYLPVIVLLVALLIASGLLELLLLPFITLFRRLRRRPEPDMDPSWLLDRRR</sequence>
<dbReference type="AlphaFoldDB" id="A0A0B4DEC9"/>
<dbReference type="Proteomes" id="UP000031196">
    <property type="component" value="Unassembled WGS sequence"/>
</dbReference>
<comment type="caution">
    <text evidence="2">The sequence shown here is derived from an EMBL/GenBank/DDBJ whole genome shotgun (WGS) entry which is preliminary data.</text>
</comment>
<keyword evidence="1" id="KW-1133">Transmembrane helix</keyword>
<evidence type="ECO:0000256" key="1">
    <source>
        <dbReference type="SAM" id="Phobius"/>
    </source>
</evidence>
<protein>
    <submittedName>
        <fullName evidence="2">Uncharacterized protein</fullName>
    </submittedName>
</protein>